<keyword evidence="2" id="KW-1185">Reference proteome</keyword>
<sequence length="290" mass="34452">MSEGTNYNQHNEVKYARILEMQSDSLEDKYEEFEYDPNQYQEVSKYHRRLDTRRWLESLKIHLREVGRHEPYFNIVRSLLNISDGNELISNDIYGLDHQLITNMLGDVVTDPIERRLRVWMVKNTLQEIAYSFGFDELAGEVYRNCKDHDDVKKLMDTQVYYDEEDGVMNLDFVYQWYIVNRFQIGSEPNHPKLVKFDRLISGEVAEEYYKKEGVTPDSFKHVMGEYFGQFKELMEDEYVREACILKLSGAIALQNMDEVATKEYNRKISKEANKIINEKRMADLDGLWK</sequence>
<dbReference type="Proteomes" id="UP001378960">
    <property type="component" value="Unassembled WGS sequence"/>
</dbReference>
<reference evidence="1 2" key="1">
    <citation type="journal article" date="2023" name="Elife">
        <title>Identification of key yeast species and microbe-microbe interactions impacting larval growth of Drosophila in the wild.</title>
        <authorList>
            <person name="Mure A."/>
            <person name="Sugiura Y."/>
            <person name="Maeda R."/>
            <person name="Honda K."/>
            <person name="Sakurai N."/>
            <person name="Takahashi Y."/>
            <person name="Watada M."/>
            <person name="Katoh T."/>
            <person name="Gotoh A."/>
            <person name="Gotoh Y."/>
            <person name="Taniguchi I."/>
            <person name="Nakamura K."/>
            <person name="Hayashi T."/>
            <person name="Katayama T."/>
            <person name="Uemura T."/>
            <person name="Hattori Y."/>
        </authorList>
    </citation>
    <scope>NUCLEOTIDE SEQUENCE [LARGE SCALE GENOMIC DNA]</scope>
    <source>
        <strain evidence="1 2">PK-24</strain>
    </source>
</reference>
<organism evidence="1 2">
    <name type="scientific">Pichia kluyveri</name>
    <name type="common">Yeast</name>
    <dbReference type="NCBI Taxonomy" id="36015"/>
    <lineage>
        <taxon>Eukaryota</taxon>
        <taxon>Fungi</taxon>
        <taxon>Dikarya</taxon>
        <taxon>Ascomycota</taxon>
        <taxon>Saccharomycotina</taxon>
        <taxon>Pichiomycetes</taxon>
        <taxon>Pichiales</taxon>
        <taxon>Pichiaceae</taxon>
        <taxon>Pichia</taxon>
    </lineage>
</organism>
<evidence type="ECO:0000313" key="2">
    <source>
        <dbReference type="Proteomes" id="UP001378960"/>
    </source>
</evidence>
<gene>
    <name evidence="1" type="ORF">DAPK24_035390</name>
</gene>
<proteinExistence type="predicted"/>
<name>A0AAV5R634_PICKL</name>
<dbReference type="EMBL" id="BTGB01000005">
    <property type="protein sequence ID" value="GMM46964.1"/>
    <property type="molecule type" value="Genomic_DNA"/>
</dbReference>
<protein>
    <submittedName>
        <fullName evidence="1">Uncharacterized protein</fullName>
    </submittedName>
</protein>
<comment type="caution">
    <text evidence="1">The sequence shown here is derived from an EMBL/GenBank/DDBJ whole genome shotgun (WGS) entry which is preliminary data.</text>
</comment>
<accession>A0AAV5R634</accession>
<dbReference type="AlphaFoldDB" id="A0AAV5R634"/>
<evidence type="ECO:0000313" key="1">
    <source>
        <dbReference type="EMBL" id="GMM46964.1"/>
    </source>
</evidence>